<sequence>MIENKRFRGAQKHEPHPEDDTLRDFDQNADMEPPEPYGLTRPARRNTEATEESEGQNPPRTPE</sequence>
<accession>A0A8J3DGL6</accession>
<dbReference type="EMBL" id="BMZO01000002">
    <property type="protein sequence ID" value="GHC65276.1"/>
    <property type="molecule type" value="Genomic_DNA"/>
</dbReference>
<reference evidence="2" key="2">
    <citation type="submission" date="2020-09" db="EMBL/GenBank/DDBJ databases">
        <authorList>
            <person name="Sun Q."/>
            <person name="Kim S."/>
        </authorList>
    </citation>
    <scope>NUCLEOTIDE SEQUENCE</scope>
    <source>
        <strain evidence="2">KCTC 42097</strain>
    </source>
</reference>
<dbReference type="AlphaFoldDB" id="A0A8J3DGL6"/>
<evidence type="ECO:0000256" key="1">
    <source>
        <dbReference type="SAM" id="MobiDB-lite"/>
    </source>
</evidence>
<comment type="caution">
    <text evidence="2">The sequence shown here is derived from an EMBL/GenBank/DDBJ whole genome shotgun (WGS) entry which is preliminary data.</text>
</comment>
<dbReference type="Proteomes" id="UP000641137">
    <property type="component" value="Unassembled WGS sequence"/>
</dbReference>
<evidence type="ECO:0000313" key="2">
    <source>
        <dbReference type="EMBL" id="GHC65276.1"/>
    </source>
</evidence>
<keyword evidence="3" id="KW-1185">Reference proteome</keyword>
<name>A0A8J3DGL6_9HYPH</name>
<proteinExistence type="predicted"/>
<feature type="region of interest" description="Disordered" evidence="1">
    <location>
        <begin position="1"/>
        <end position="63"/>
    </location>
</feature>
<protein>
    <submittedName>
        <fullName evidence="2">Uncharacterized protein</fullName>
    </submittedName>
</protein>
<dbReference type="RefSeq" id="WP_189488100.1">
    <property type="nucleotide sequence ID" value="NZ_BMZO01000002.1"/>
</dbReference>
<evidence type="ECO:0000313" key="3">
    <source>
        <dbReference type="Proteomes" id="UP000641137"/>
    </source>
</evidence>
<organism evidence="2 3">
    <name type="scientific">Limoniibacter endophyticus</name>
    <dbReference type="NCBI Taxonomy" id="1565040"/>
    <lineage>
        <taxon>Bacteria</taxon>
        <taxon>Pseudomonadati</taxon>
        <taxon>Pseudomonadota</taxon>
        <taxon>Alphaproteobacteria</taxon>
        <taxon>Hyphomicrobiales</taxon>
        <taxon>Bartonellaceae</taxon>
        <taxon>Limoniibacter</taxon>
    </lineage>
</organism>
<reference evidence="2" key="1">
    <citation type="journal article" date="2014" name="Int. J. Syst. Evol. Microbiol.">
        <title>Complete genome sequence of Corynebacterium casei LMG S-19264T (=DSM 44701T), isolated from a smear-ripened cheese.</title>
        <authorList>
            <consortium name="US DOE Joint Genome Institute (JGI-PGF)"/>
            <person name="Walter F."/>
            <person name="Albersmeier A."/>
            <person name="Kalinowski J."/>
            <person name="Ruckert C."/>
        </authorList>
    </citation>
    <scope>NUCLEOTIDE SEQUENCE</scope>
    <source>
        <strain evidence="2">KCTC 42097</strain>
    </source>
</reference>
<gene>
    <name evidence="2" type="ORF">GCM10010136_07890</name>
</gene>
<feature type="compositionally biased region" description="Basic and acidic residues" evidence="1">
    <location>
        <begin position="1"/>
        <end position="26"/>
    </location>
</feature>